<feature type="transmembrane region" description="Helical" evidence="2">
    <location>
        <begin position="6"/>
        <end position="25"/>
    </location>
</feature>
<evidence type="ECO:0000313" key="3">
    <source>
        <dbReference type="EMBL" id="EOW80275.1"/>
    </source>
</evidence>
<protein>
    <recommendedName>
        <fullName evidence="5">MapZ extracellular domain-containing protein</fullName>
    </recommendedName>
</protein>
<evidence type="ECO:0000256" key="1">
    <source>
        <dbReference type="SAM" id="Coils"/>
    </source>
</evidence>
<dbReference type="STRING" id="1121865.OMW_01361"/>
<evidence type="ECO:0000256" key="2">
    <source>
        <dbReference type="SAM" id="Phobius"/>
    </source>
</evidence>
<organism evidence="3 4">
    <name type="scientific">Enterococcus columbae DSM 7374 = ATCC 51263</name>
    <dbReference type="NCBI Taxonomy" id="1121865"/>
    <lineage>
        <taxon>Bacteria</taxon>
        <taxon>Bacillati</taxon>
        <taxon>Bacillota</taxon>
        <taxon>Bacilli</taxon>
        <taxon>Lactobacillales</taxon>
        <taxon>Enterococcaceae</taxon>
        <taxon>Enterococcus</taxon>
    </lineage>
</organism>
<keyword evidence="2" id="KW-1133">Transmembrane helix</keyword>
<reference evidence="3 4" key="1">
    <citation type="submission" date="2013-03" db="EMBL/GenBank/DDBJ databases">
        <title>The Genome Sequence of Enterococcus columbae ATCC_51263 (PacBio/Illumina hybrid assembly).</title>
        <authorList>
            <consortium name="The Broad Institute Genomics Platform"/>
            <consortium name="The Broad Institute Genome Sequencing Center for Infectious Disease"/>
            <person name="Earl A."/>
            <person name="Russ C."/>
            <person name="Gilmore M."/>
            <person name="Surin D."/>
            <person name="Walker B."/>
            <person name="Young S."/>
            <person name="Zeng Q."/>
            <person name="Gargeya S."/>
            <person name="Fitzgerald M."/>
            <person name="Haas B."/>
            <person name="Abouelleil A."/>
            <person name="Allen A.W."/>
            <person name="Alvarado L."/>
            <person name="Arachchi H.M."/>
            <person name="Berlin A.M."/>
            <person name="Chapman S.B."/>
            <person name="Gainer-Dewar J."/>
            <person name="Goldberg J."/>
            <person name="Griggs A."/>
            <person name="Gujja S."/>
            <person name="Hansen M."/>
            <person name="Howarth C."/>
            <person name="Imamovic A."/>
            <person name="Ireland A."/>
            <person name="Larimer J."/>
            <person name="McCowan C."/>
            <person name="Murphy C."/>
            <person name="Pearson M."/>
            <person name="Poon T.W."/>
            <person name="Priest M."/>
            <person name="Roberts A."/>
            <person name="Saif S."/>
            <person name="Shea T."/>
            <person name="Sisk P."/>
            <person name="Sykes S."/>
            <person name="Wortman J."/>
            <person name="Nusbaum C."/>
            <person name="Birren B."/>
        </authorList>
    </citation>
    <scope>NUCLEOTIDE SEQUENCE [LARGE SCALE GENOMIC DNA]</scope>
    <source>
        <strain evidence="3 4">ATCC 51263</strain>
    </source>
</reference>
<evidence type="ECO:0008006" key="5">
    <source>
        <dbReference type="Google" id="ProtNLM"/>
    </source>
</evidence>
<proteinExistence type="predicted"/>
<keyword evidence="2" id="KW-0812">Transmembrane</keyword>
<gene>
    <name evidence="3" type="ORF">I568_01975</name>
</gene>
<accession>S1MUA4</accession>
<name>S1MUA4_9ENTE</name>
<keyword evidence="1" id="KW-0175">Coiled coil</keyword>
<dbReference type="AlphaFoldDB" id="S1MUA4"/>
<comment type="caution">
    <text evidence="3">The sequence shown here is derived from an EMBL/GenBank/DDBJ whole genome shotgun (WGS) entry which is preliminary data.</text>
</comment>
<dbReference type="EMBL" id="ASWJ01000009">
    <property type="protein sequence ID" value="EOW80275.1"/>
    <property type="molecule type" value="Genomic_DNA"/>
</dbReference>
<keyword evidence="2" id="KW-0472">Membrane</keyword>
<dbReference type="RefSeq" id="WP_016183502.1">
    <property type="nucleotide sequence ID" value="NZ_JXKI01000004.1"/>
</dbReference>
<keyword evidence="4" id="KW-1185">Reference proteome</keyword>
<dbReference type="Proteomes" id="UP000014113">
    <property type="component" value="Unassembled WGS sequence"/>
</dbReference>
<dbReference type="PATRIC" id="fig|1121865.3.peg.1323"/>
<dbReference type="OrthoDB" id="2181380at2"/>
<sequence length="259" mass="29344">MRSKTFKYFILLLLIVASMAIIFFGRQISQKKNYEQRLESVNVTMKSEKSRLNNLQDSVNQLFVSPESHLLNSGVTMDQLEDLRTNVNAVKTTADDFQIKEVDFPQKMAKVHQQKKAVLKKLDEALVEWNLQDKINNLFQPENVNWQTLNPLAVIQLNNQQAAINEINEQLAVMPANDWLDLAKNYLNIATDQTNQIAGSLDLLNKIAPNGQLAPDATSEQYQQLVNSLYSVNNDNLANQLSQKAREVADQLRAAGKMT</sequence>
<evidence type="ECO:0000313" key="4">
    <source>
        <dbReference type="Proteomes" id="UP000014113"/>
    </source>
</evidence>
<dbReference type="eggNOG" id="ENOG503403H">
    <property type="taxonomic scope" value="Bacteria"/>
</dbReference>
<feature type="coiled-coil region" evidence="1">
    <location>
        <begin position="31"/>
        <end position="58"/>
    </location>
</feature>